<sequence length="261" mass="29466">MSADPAEQRIADLVSRRFGIIMRARHAATVCAALHDRAARRGQNFRQYIEVLEAGGSHEDKDHLIAQVTTNVTVFYREPHHFDSLRRHVMDLPKDRAVRCWSAGCSTGEEPWSALTTIAPLLSEEKRDLLLVLGTDIDAAALAKARAGLYPLKALDEIPLSSRLYFEVSGGNVMPHRKLRPLMRIRTLNLIEPFPFEAQFDAIFCRNTLIYFAPDQRQDVVRRLTARLRPGGLLMLGHSETLHHLPDGLEPAGLTTYRRVE</sequence>
<keyword evidence="2 5" id="KW-0808">Transferase</keyword>
<dbReference type="KEGG" id="mon:G8E03_00150"/>
<evidence type="ECO:0000313" key="5">
    <source>
        <dbReference type="EMBL" id="QIK39305.1"/>
    </source>
</evidence>
<keyword evidence="6" id="KW-1185">Reference proteome</keyword>
<reference evidence="5 6" key="1">
    <citation type="submission" date="2020-03" db="EMBL/GenBank/DDBJ databases">
        <title>Complete genome sequence of Monaibacterium sp. ALG8 with diverse plasmids.</title>
        <authorList>
            <person name="Sun C."/>
        </authorList>
    </citation>
    <scope>NUCLEOTIDE SEQUENCE [LARGE SCALE GENOMIC DNA]</scope>
    <source>
        <strain evidence="5 6">ALG8</strain>
    </source>
</reference>
<evidence type="ECO:0000256" key="2">
    <source>
        <dbReference type="ARBA" id="ARBA00022679"/>
    </source>
</evidence>
<dbReference type="SUPFAM" id="SSF53335">
    <property type="entry name" value="S-adenosyl-L-methionine-dependent methyltransferases"/>
    <property type="match status" value="1"/>
</dbReference>
<dbReference type="RefSeq" id="WP_166187259.1">
    <property type="nucleotide sequence ID" value="NZ_CP049811.1"/>
</dbReference>
<accession>A0A6G7VHG7</accession>
<evidence type="ECO:0000256" key="3">
    <source>
        <dbReference type="ARBA" id="ARBA00022691"/>
    </source>
</evidence>
<name>A0A6G7VHG7_9RHOB</name>
<dbReference type="Gene3D" id="3.40.50.150">
    <property type="entry name" value="Vaccinia Virus protein VP39"/>
    <property type="match status" value="1"/>
</dbReference>
<gene>
    <name evidence="5" type="ORF">G8E03_00150</name>
</gene>
<dbReference type="GO" id="GO:0008757">
    <property type="term" value="F:S-adenosylmethionine-dependent methyltransferase activity"/>
    <property type="evidence" value="ECO:0007669"/>
    <property type="project" value="InterPro"/>
</dbReference>
<dbReference type="GO" id="GO:0032259">
    <property type="term" value="P:methylation"/>
    <property type="evidence" value="ECO:0007669"/>
    <property type="project" value="UniProtKB-KW"/>
</dbReference>
<dbReference type="CDD" id="cd02440">
    <property type="entry name" value="AdoMet_MTases"/>
    <property type="match status" value="1"/>
</dbReference>
<dbReference type="InterPro" id="IPR029063">
    <property type="entry name" value="SAM-dependent_MTases_sf"/>
</dbReference>
<dbReference type="PROSITE" id="PS50123">
    <property type="entry name" value="CHER"/>
    <property type="match status" value="1"/>
</dbReference>
<keyword evidence="3" id="KW-0949">S-adenosyl-L-methionine</keyword>
<dbReference type="PANTHER" id="PTHR24422">
    <property type="entry name" value="CHEMOTAXIS PROTEIN METHYLTRANSFERASE"/>
    <property type="match status" value="1"/>
</dbReference>
<dbReference type="InterPro" id="IPR000780">
    <property type="entry name" value="CheR_MeTrfase"/>
</dbReference>
<dbReference type="Proteomes" id="UP000500791">
    <property type="component" value="Chromosome"/>
</dbReference>
<dbReference type="PANTHER" id="PTHR24422:SF19">
    <property type="entry name" value="CHEMOTAXIS PROTEIN METHYLTRANSFERASE"/>
    <property type="match status" value="1"/>
</dbReference>
<evidence type="ECO:0000313" key="6">
    <source>
        <dbReference type="Proteomes" id="UP000500791"/>
    </source>
</evidence>
<evidence type="ECO:0000259" key="4">
    <source>
        <dbReference type="PROSITE" id="PS50123"/>
    </source>
</evidence>
<organism evidence="5 6">
    <name type="scientific">Pontivivens nitratireducens</name>
    <dbReference type="NCBI Taxonomy" id="2758038"/>
    <lineage>
        <taxon>Bacteria</taxon>
        <taxon>Pseudomonadati</taxon>
        <taxon>Pseudomonadota</taxon>
        <taxon>Alphaproteobacteria</taxon>
        <taxon>Rhodobacterales</taxon>
        <taxon>Paracoccaceae</taxon>
        <taxon>Pontivivens</taxon>
    </lineage>
</organism>
<feature type="domain" description="CheR-type methyltransferase" evidence="4">
    <location>
        <begin position="1"/>
        <end position="261"/>
    </location>
</feature>
<evidence type="ECO:0000256" key="1">
    <source>
        <dbReference type="ARBA" id="ARBA00022603"/>
    </source>
</evidence>
<dbReference type="PRINTS" id="PR00996">
    <property type="entry name" value="CHERMTFRASE"/>
</dbReference>
<protein>
    <submittedName>
        <fullName evidence="5">Methyltransferase domain-containing protein</fullName>
    </submittedName>
</protein>
<dbReference type="SMART" id="SM00138">
    <property type="entry name" value="MeTrc"/>
    <property type="match status" value="1"/>
</dbReference>
<proteinExistence type="predicted"/>
<dbReference type="Pfam" id="PF01739">
    <property type="entry name" value="CheR"/>
    <property type="match status" value="1"/>
</dbReference>
<dbReference type="SUPFAM" id="SSF47757">
    <property type="entry name" value="Chemotaxis receptor methyltransferase CheR, N-terminal domain"/>
    <property type="match status" value="1"/>
</dbReference>
<dbReference type="InterPro" id="IPR050903">
    <property type="entry name" value="Bact_Chemotaxis_MeTrfase"/>
</dbReference>
<keyword evidence="1 5" id="KW-0489">Methyltransferase</keyword>
<dbReference type="EMBL" id="CP049811">
    <property type="protein sequence ID" value="QIK39305.1"/>
    <property type="molecule type" value="Genomic_DNA"/>
</dbReference>
<dbReference type="InterPro" id="IPR022642">
    <property type="entry name" value="CheR_C"/>
</dbReference>
<dbReference type="AlphaFoldDB" id="A0A6G7VHG7"/>